<evidence type="ECO:0000313" key="1">
    <source>
        <dbReference type="EMBL" id="MFB9135617.1"/>
    </source>
</evidence>
<gene>
    <name evidence="1" type="ORF">ACFFUV_11655</name>
</gene>
<protein>
    <recommendedName>
        <fullName evidence="3">Hcalcium-binding protein</fullName>
    </recommendedName>
</protein>
<dbReference type="Proteomes" id="UP001589645">
    <property type="component" value="Unassembled WGS sequence"/>
</dbReference>
<evidence type="ECO:0008006" key="3">
    <source>
        <dbReference type="Google" id="ProtNLM"/>
    </source>
</evidence>
<keyword evidence="2" id="KW-1185">Reference proteome</keyword>
<dbReference type="RefSeq" id="WP_390192773.1">
    <property type="nucleotide sequence ID" value="NZ_JBHMEP010000002.1"/>
</dbReference>
<sequence length="297" mass="32048">MSVIIGASNVDGSGSSLGLNSSNGITVSGNYQFDGVRAFDYNSNDGSQYSSLYLYTESWGETYKEAYVNGHYEEATIDNVTDVSLINQSDLGYSALEVLGAKRGYIDTSGVDSDDSLFIGVESNSASWSNLFTINTGEGDDQLVMGNFGGTQWTEFDIDMGTGEDIVDISELSDALSSSQTRQIDGGEGFDVLITNGDDVVEFSGFEVIHGSQTDQSLTVDSALIESNAQSEMGLVIVDLDVELAGNLDYHVDAVDRAHHQYLEELNYDADSFSQITVHIDDDDYTLLTNDADFSLA</sequence>
<comment type="caution">
    <text evidence="1">The sequence shown here is derived from an EMBL/GenBank/DDBJ whole genome shotgun (WGS) entry which is preliminary data.</text>
</comment>
<evidence type="ECO:0000313" key="2">
    <source>
        <dbReference type="Proteomes" id="UP001589645"/>
    </source>
</evidence>
<name>A0ABV5HNX4_9VIBR</name>
<reference evidence="1 2" key="1">
    <citation type="submission" date="2024-09" db="EMBL/GenBank/DDBJ databases">
        <authorList>
            <person name="Sun Q."/>
            <person name="Mori K."/>
        </authorList>
    </citation>
    <scope>NUCLEOTIDE SEQUENCE [LARGE SCALE GENOMIC DNA]</scope>
    <source>
        <strain evidence="1 2">CECT 8064</strain>
    </source>
</reference>
<accession>A0ABV5HNX4</accession>
<proteinExistence type="predicted"/>
<dbReference type="EMBL" id="JBHMEP010000002">
    <property type="protein sequence ID" value="MFB9135617.1"/>
    <property type="molecule type" value="Genomic_DNA"/>
</dbReference>
<organism evidence="1 2">
    <name type="scientific">Vibrio olivae</name>
    <dbReference type="NCBI Taxonomy" id="1243002"/>
    <lineage>
        <taxon>Bacteria</taxon>
        <taxon>Pseudomonadati</taxon>
        <taxon>Pseudomonadota</taxon>
        <taxon>Gammaproteobacteria</taxon>
        <taxon>Vibrionales</taxon>
        <taxon>Vibrionaceae</taxon>
        <taxon>Vibrio</taxon>
    </lineage>
</organism>